<dbReference type="HOGENOM" id="CLU_3308825_0_0_6"/>
<dbReference type="EMBL" id="CP006664">
    <property type="protein sequence ID" value="AIJ10285.1"/>
    <property type="molecule type" value="Genomic_DNA"/>
</dbReference>
<dbReference type="AlphaFoldDB" id="A0A076LNW6"/>
<dbReference type="Proteomes" id="UP000028681">
    <property type="component" value="Chromosome"/>
</dbReference>
<evidence type="ECO:0000313" key="2">
    <source>
        <dbReference type="EMBL" id="AIJ10285.1"/>
    </source>
</evidence>
<evidence type="ECO:0000256" key="1">
    <source>
        <dbReference type="SAM" id="Phobius"/>
    </source>
</evidence>
<feature type="transmembrane region" description="Helical" evidence="1">
    <location>
        <begin position="12"/>
        <end position="34"/>
    </location>
</feature>
<gene>
    <name evidence="2" type="ORF">ETEE_3875</name>
</gene>
<keyword evidence="1" id="KW-1133">Transmembrane helix</keyword>
<name>A0A076LNW6_9GAMM</name>
<protein>
    <submittedName>
        <fullName evidence="2">Uncharacterized protein</fullName>
    </submittedName>
</protein>
<sequence>MLSSKHRFLHECDLIDILIYLAIKIGSNSVFLIYEGFLF</sequence>
<keyword evidence="1" id="KW-0812">Transmembrane</keyword>
<organism evidence="2 3">
    <name type="scientific">Edwardsiella anguillarum ET080813</name>
    <dbReference type="NCBI Taxonomy" id="667120"/>
    <lineage>
        <taxon>Bacteria</taxon>
        <taxon>Pseudomonadati</taxon>
        <taxon>Pseudomonadota</taxon>
        <taxon>Gammaproteobacteria</taxon>
        <taxon>Enterobacterales</taxon>
        <taxon>Hafniaceae</taxon>
        <taxon>Edwardsiella</taxon>
    </lineage>
</organism>
<dbReference type="KEGG" id="ete:ETEE_3875"/>
<evidence type="ECO:0000313" key="3">
    <source>
        <dbReference type="Proteomes" id="UP000028681"/>
    </source>
</evidence>
<proteinExistence type="predicted"/>
<keyword evidence="1" id="KW-0472">Membrane</keyword>
<reference evidence="2 3" key="1">
    <citation type="journal article" date="2012" name="PLoS ONE">
        <title>Edwardsiella comparative phylogenomics reveal the new intra/inter-species taxonomic relationships, virulence evolution and niche adaptation mechanisms.</title>
        <authorList>
            <person name="Yang M."/>
            <person name="Lv Y."/>
            <person name="Xiao J."/>
            <person name="Wu H."/>
            <person name="Zheng H."/>
            <person name="Liu Q."/>
            <person name="Zhang Y."/>
            <person name="Wang Q."/>
        </authorList>
    </citation>
    <scope>NUCLEOTIDE SEQUENCE [LARGE SCALE GENOMIC DNA]</scope>
    <source>
        <strain evidence="3">080813</strain>
    </source>
</reference>
<accession>A0A076LNW6</accession>